<keyword evidence="4 5" id="KW-0418">Kinase</keyword>
<dbReference type="Gene3D" id="3.40.50.300">
    <property type="entry name" value="P-loop containing nucleotide triphosphate hydrolases"/>
    <property type="match status" value="1"/>
</dbReference>
<comment type="domain">
    <text evidence="5">Consists of three domains, a large central CORE domain and two small peripheral domains, NMPbind and LID, which undergo movements during catalysis. The LID domain closes over the site of phosphoryl transfer upon ATP binding. Assembling and dissambling the active center during each catalytic cycle provides an effective means to prevent ATP hydrolysis.</text>
</comment>
<dbReference type="AlphaFoldDB" id="A0A8J7U4A2"/>
<organism evidence="8 9">
    <name type="scientific">Acanthopleuribacter pedis</name>
    <dbReference type="NCBI Taxonomy" id="442870"/>
    <lineage>
        <taxon>Bacteria</taxon>
        <taxon>Pseudomonadati</taxon>
        <taxon>Acidobacteriota</taxon>
        <taxon>Holophagae</taxon>
        <taxon>Acanthopleuribacterales</taxon>
        <taxon>Acanthopleuribacteraceae</taxon>
        <taxon>Acanthopleuribacter</taxon>
    </lineage>
</organism>
<feature type="region of interest" description="NMP" evidence="5">
    <location>
        <begin position="30"/>
        <end position="59"/>
    </location>
</feature>
<gene>
    <name evidence="5" type="primary">adk</name>
    <name evidence="8" type="ORF">J3U88_18295</name>
</gene>
<evidence type="ECO:0000256" key="6">
    <source>
        <dbReference type="RuleBase" id="RU003330"/>
    </source>
</evidence>
<dbReference type="PRINTS" id="PR00094">
    <property type="entry name" value="ADENYLTKNASE"/>
</dbReference>
<feature type="binding site" evidence="5">
    <location>
        <position position="36"/>
    </location>
    <ligand>
        <name>AMP</name>
        <dbReference type="ChEBI" id="CHEBI:456215"/>
    </ligand>
</feature>
<feature type="binding site" evidence="5">
    <location>
        <position position="127"/>
    </location>
    <ligand>
        <name>ATP</name>
        <dbReference type="ChEBI" id="CHEBI:30616"/>
    </ligand>
</feature>
<dbReference type="GO" id="GO:0005524">
    <property type="term" value="F:ATP binding"/>
    <property type="evidence" value="ECO:0007669"/>
    <property type="project" value="UniProtKB-UniRule"/>
</dbReference>
<comment type="pathway">
    <text evidence="5">Purine metabolism; AMP biosynthesis via salvage pathway; AMP from ADP: step 1/1.</text>
</comment>
<dbReference type="CDD" id="cd01428">
    <property type="entry name" value="ADK"/>
    <property type="match status" value="1"/>
</dbReference>
<feature type="binding site" evidence="5">
    <location>
        <position position="31"/>
    </location>
    <ligand>
        <name>AMP</name>
        <dbReference type="ChEBI" id="CHEBI:456215"/>
    </ligand>
</feature>
<name>A0A8J7U4A2_9BACT</name>
<sequence>MRILIFGPNGSGKGTQSANLVKKYNLAHVESGGIFRENIGGGTALGKEAKAYIDRGELVPDSITIPMILDRLSRSDCQEGWILDGFPRNPAQAEALIESLEAKNMPLDVVIVIRLDREICKQRLMGRRTCPNGHPNNLAIEAIKPEGQGDQLTCWKCGAVLTVRKDDVDEGAIDKRHDIYFDAEAGTLGSVAVMERWVEQREGAQLVRVNGEGTIDEVRENMFAGFDA</sequence>
<feature type="binding site" evidence="5">
    <location>
        <position position="164"/>
    </location>
    <ligand>
        <name>AMP</name>
        <dbReference type="ChEBI" id="CHEBI:456215"/>
    </ligand>
</feature>
<keyword evidence="5 7" id="KW-0067">ATP-binding</keyword>
<dbReference type="InterPro" id="IPR000850">
    <property type="entry name" value="Adenylat/UMP-CMP_kin"/>
</dbReference>
<dbReference type="HAMAP" id="MF_00235">
    <property type="entry name" value="Adenylate_kinase_Adk"/>
    <property type="match status" value="1"/>
</dbReference>
<feature type="binding site" evidence="5">
    <location>
        <begin position="57"/>
        <end position="59"/>
    </location>
    <ligand>
        <name>AMP</name>
        <dbReference type="ChEBI" id="CHEBI:456215"/>
    </ligand>
</feature>
<comment type="subunit">
    <text evidence="5 7">Monomer.</text>
</comment>
<dbReference type="GO" id="GO:0044209">
    <property type="term" value="P:AMP salvage"/>
    <property type="evidence" value="ECO:0007669"/>
    <property type="project" value="UniProtKB-UniRule"/>
</dbReference>
<evidence type="ECO:0000313" key="8">
    <source>
        <dbReference type="EMBL" id="MBO1320432.1"/>
    </source>
</evidence>
<comment type="subcellular location">
    <subcellularLocation>
        <location evidence="5 7">Cytoplasm</location>
    </subcellularLocation>
</comment>
<comment type="catalytic activity">
    <reaction evidence="5 7">
        <text>AMP + ATP = 2 ADP</text>
        <dbReference type="Rhea" id="RHEA:12973"/>
        <dbReference type="ChEBI" id="CHEBI:30616"/>
        <dbReference type="ChEBI" id="CHEBI:456215"/>
        <dbReference type="ChEBI" id="CHEBI:456216"/>
        <dbReference type="EC" id="2.7.4.3"/>
    </reaction>
</comment>
<feature type="binding site" evidence="5">
    <location>
        <position position="176"/>
    </location>
    <ligand>
        <name>AMP</name>
        <dbReference type="ChEBI" id="CHEBI:456215"/>
    </ligand>
</feature>
<evidence type="ECO:0000256" key="1">
    <source>
        <dbReference type="ARBA" id="ARBA00022679"/>
    </source>
</evidence>
<dbReference type="Proteomes" id="UP000664417">
    <property type="component" value="Unassembled WGS sequence"/>
</dbReference>
<reference evidence="8" key="1">
    <citation type="submission" date="2021-03" db="EMBL/GenBank/DDBJ databases">
        <authorList>
            <person name="Wang G."/>
        </authorList>
    </citation>
    <scope>NUCLEOTIDE SEQUENCE</scope>
    <source>
        <strain evidence="8">KCTC 12899</strain>
    </source>
</reference>
<dbReference type="InterPro" id="IPR027417">
    <property type="entry name" value="P-loop_NTPase"/>
</dbReference>
<comment type="function">
    <text evidence="5">Catalyzes the reversible transfer of the terminal phosphate group between ATP and AMP. Plays an important role in cellular energy homeostasis and in adenine nucleotide metabolism.</text>
</comment>
<keyword evidence="9" id="KW-1185">Reference proteome</keyword>
<evidence type="ECO:0000313" key="9">
    <source>
        <dbReference type="Proteomes" id="UP000664417"/>
    </source>
</evidence>
<evidence type="ECO:0000256" key="7">
    <source>
        <dbReference type="RuleBase" id="RU003331"/>
    </source>
</evidence>
<dbReference type="Pfam" id="PF00406">
    <property type="entry name" value="ADK"/>
    <property type="match status" value="1"/>
</dbReference>
<comment type="caution">
    <text evidence="5">Lacks conserved residue(s) required for the propagation of feature annotation.</text>
</comment>
<protein>
    <recommendedName>
        <fullName evidence="5 7">Adenylate kinase</fullName>
        <shortName evidence="5">AK</shortName>
        <ecNumber evidence="5 7">2.7.4.3</ecNumber>
    </recommendedName>
    <alternativeName>
        <fullName evidence="5">ATP-AMP transphosphorylase</fullName>
    </alternativeName>
    <alternativeName>
        <fullName evidence="5">ATP:AMP phosphotransferase</fullName>
    </alternativeName>
    <alternativeName>
        <fullName evidence="5">Adenylate monophosphate kinase</fullName>
    </alternativeName>
</protein>
<evidence type="ECO:0000256" key="2">
    <source>
        <dbReference type="ARBA" id="ARBA00022727"/>
    </source>
</evidence>
<evidence type="ECO:0000256" key="3">
    <source>
        <dbReference type="ARBA" id="ARBA00022741"/>
    </source>
</evidence>
<proteinExistence type="inferred from homology"/>
<dbReference type="UniPathway" id="UPA00588">
    <property type="reaction ID" value="UER00649"/>
</dbReference>
<comment type="similarity">
    <text evidence="5 6">Belongs to the adenylate kinase family.</text>
</comment>
<feature type="binding site" evidence="5">
    <location>
        <position position="92"/>
    </location>
    <ligand>
        <name>AMP</name>
        <dbReference type="ChEBI" id="CHEBI:456215"/>
    </ligand>
</feature>
<dbReference type="PANTHER" id="PTHR23359">
    <property type="entry name" value="NUCLEOTIDE KINASE"/>
    <property type="match status" value="1"/>
</dbReference>
<accession>A0A8J7U4A2</accession>
<dbReference type="EMBL" id="JAFREP010000017">
    <property type="protein sequence ID" value="MBO1320432.1"/>
    <property type="molecule type" value="Genomic_DNA"/>
</dbReference>
<dbReference type="GO" id="GO:0004017">
    <property type="term" value="F:AMP kinase activity"/>
    <property type="evidence" value="ECO:0007669"/>
    <property type="project" value="UniProtKB-UniRule"/>
</dbReference>
<feature type="binding site" evidence="5">
    <location>
        <begin position="85"/>
        <end position="88"/>
    </location>
    <ligand>
        <name>AMP</name>
        <dbReference type="ChEBI" id="CHEBI:456215"/>
    </ligand>
</feature>
<dbReference type="PROSITE" id="PS00113">
    <property type="entry name" value="ADENYLATE_KINASE"/>
    <property type="match status" value="1"/>
</dbReference>
<dbReference type="RefSeq" id="WP_207860386.1">
    <property type="nucleotide sequence ID" value="NZ_JAFREP010000017.1"/>
</dbReference>
<dbReference type="GO" id="GO:0005737">
    <property type="term" value="C:cytoplasm"/>
    <property type="evidence" value="ECO:0007669"/>
    <property type="project" value="UniProtKB-SubCell"/>
</dbReference>
<evidence type="ECO:0000256" key="5">
    <source>
        <dbReference type="HAMAP-Rule" id="MF_00235"/>
    </source>
</evidence>
<dbReference type="EC" id="2.7.4.3" evidence="5 7"/>
<keyword evidence="2 5" id="KW-0545">Nucleotide biosynthesis</keyword>
<keyword evidence="3 5" id="KW-0547">Nucleotide-binding</keyword>
<dbReference type="SUPFAM" id="SSF52540">
    <property type="entry name" value="P-loop containing nucleoside triphosphate hydrolases"/>
    <property type="match status" value="1"/>
</dbReference>
<evidence type="ECO:0000256" key="4">
    <source>
        <dbReference type="ARBA" id="ARBA00022777"/>
    </source>
</evidence>
<keyword evidence="5" id="KW-0963">Cytoplasm</keyword>
<dbReference type="InterPro" id="IPR033690">
    <property type="entry name" value="Adenylat_kinase_CS"/>
</dbReference>
<feature type="binding site" evidence="5">
    <location>
        <begin position="10"/>
        <end position="15"/>
    </location>
    <ligand>
        <name>ATP</name>
        <dbReference type="ChEBI" id="CHEBI:30616"/>
    </ligand>
</feature>
<keyword evidence="1 5" id="KW-0808">Transferase</keyword>
<comment type="caution">
    <text evidence="8">The sequence shown here is derived from an EMBL/GenBank/DDBJ whole genome shotgun (WGS) entry which is preliminary data.</text>
</comment>
<feature type="binding site" evidence="5">
    <location>
        <position position="213"/>
    </location>
    <ligand>
        <name>ATP</name>
        <dbReference type="ChEBI" id="CHEBI:30616"/>
    </ligand>
</feature>